<keyword evidence="4" id="KW-1185">Reference proteome</keyword>
<comment type="caution">
    <text evidence="3">The sequence shown here is derived from an EMBL/GenBank/DDBJ whole genome shotgun (WGS) entry which is preliminary data.</text>
</comment>
<feature type="compositionally biased region" description="Polar residues" evidence="1">
    <location>
        <begin position="602"/>
        <end position="662"/>
    </location>
</feature>
<evidence type="ECO:0000313" key="4">
    <source>
        <dbReference type="Proteomes" id="UP000251717"/>
    </source>
</evidence>
<gene>
    <name evidence="3" type="ORF">MBBTH_05820</name>
</gene>
<feature type="region of interest" description="Disordered" evidence="1">
    <location>
        <begin position="549"/>
        <end position="675"/>
    </location>
</feature>
<evidence type="ECO:0000256" key="2">
    <source>
        <dbReference type="SAM" id="Phobius"/>
    </source>
</evidence>
<keyword evidence="2" id="KW-0812">Transmembrane</keyword>
<evidence type="ECO:0008006" key="5">
    <source>
        <dbReference type="Google" id="ProtNLM"/>
    </source>
</evidence>
<sequence length="718" mass="78853">MKLNLIQLLIWEVIGIRYKLIFGLILLMFTLSFVHASDTNASDILETHNDTSVLEAPAIPSAPDKPDLVVNDTIYVEEYNIDEYFKDNVLGTEFNDKIFVFEGDFNNLAKLSIKASNVTIKGDGAVLKNTVFDVSGDNVTLANLKFDLDSDLSYNDGAAIIFDGDGLVFDNLDIDYVAELNREAYAFYGIGNAEHSRNLRITNSRINFEGHNNNRNVYNCAIKVINYDYAVMENNTIVTSLPLKDVNHGAHGTTLDSDFVLSVGVENCNYLKFINNTVISEVNFRQDSPHPTLDGLLISKCNNSLIENNNIMMSDFVTYPGLDNYLYGIDIYNLNNLTVRGNDISIITTGGRLSAGTAYPIQISGPISGVNITRNSLYSFSNGPNIGVYSQNYYGGTELSITYNRINVTGLAGTHEWALVAGVETQDSNSVVENNIIEVHSVGAVGADDNIYGVSYRQSTDGEHRYSIQNNTVFSDGFKSVYLLSSNDSTVSNNLLVSYNQNAKNGYDGFGYGNIANHNGVNFQNNQVIRAFDYYANIYNNNVNEENGRYTYTNPTNNRHVSNVIDGRSINPISNERRTYNPLIPGSSEHHGTYSEGELLPVSTNPQERSNSQNTGERSFNGNQNSNVPGSDSNANTNNVNGASSYARSNSTDATPSDTGLNSLAGEAVSSGGSSSVAKKAFEIEDINKNEFIPSIFYVIATLILLIIGYRRKNSNSN</sequence>
<accession>A0A315XNT0</accession>
<dbReference type="InterPro" id="IPR012334">
    <property type="entry name" value="Pectin_lyas_fold"/>
</dbReference>
<feature type="compositionally biased region" description="Polar residues" evidence="1">
    <location>
        <begin position="550"/>
        <end position="561"/>
    </location>
</feature>
<keyword evidence="2" id="KW-0472">Membrane</keyword>
<dbReference type="EMBL" id="MZGS01000016">
    <property type="protein sequence ID" value="PWB87995.1"/>
    <property type="molecule type" value="Genomic_DNA"/>
</dbReference>
<keyword evidence="2" id="KW-1133">Transmembrane helix</keyword>
<evidence type="ECO:0000256" key="1">
    <source>
        <dbReference type="SAM" id="MobiDB-lite"/>
    </source>
</evidence>
<dbReference type="Proteomes" id="UP000251717">
    <property type="component" value="Unassembled WGS sequence"/>
</dbReference>
<protein>
    <recommendedName>
        <fullName evidence="5">Right handed beta helix domain-containing protein</fullName>
    </recommendedName>
</protein>
<feature type="transmembrane region" description="Helical" evidence="2">
    <location>
        <begin position="692"/>
        <end position="710"/>
    </location>
</feature>
<proteinExistence type="predicted"/>
<evidence type="ECO:0000313" key="3">
    <source>
        <dbReference type="EMBL" id="PWB87995.1"/>
    </source>
</evidence>
<organism evidence="3 4">
    <name type="scientific">Methanobrevibacter thaueri</name>
    <dbReference type="NCBI Taxonomy" id="190975"/>
    <lineage>
        <taxon>Archaea</taxon>
        <taxon>Methanobacteriati</taxon>
        <taxon>Methanobacteriota</taxon>
        <taxon>Methanomada group</taxon>
        <taxon>Methanobacteria</taxon>
        <taxon>Methanobacteriales</taxon>
        <taxon>Methanobacteriaceae</taxon>
        <taxon>Methanobrevibacter</taxon>
    </lineage>
</organism>
<reference evidence="3 4" key="1">
    <citation type="submission" date="2017-03" db="EMBL/GenBank/DDBJ databases">
        <title>Genome sequence of Methanobrevibacter thaueri.</title>
        <authorList>
            <person name="Poehlein A."/>
            <person name="Seedorf H."/>
            <person name="Daniel R."/>
        </authorList>
    </citation>
    <scope>NUCLEOTIDE SEQUENCE [LARGE SCALE GENOMIC DNA]</scope>
    <source>
        <strain evidence="3 4">DSM 11995</strain>
    </source>
</reference>
<name>A0A315XNT0_9EURY</name>
<dbReference type="AlphaFoldDB" id="A0A315XNT0"/>
<dbReference type="InterPro" id="IPR011050">
    <property type="entry name" value="Pectin_lyase_fold/virulence"/>
</dbReference>
<dbReference type="Gene3D" id="2.160.20.10">
    <property type="entry name" value="Single-stranded right-handed beta-helix, Pectin lyase-like"/>
    <property type="match status" value="1"/>
</dbReference>
<dbReference type="SUPFAM" id="SSF51126">
    <property type="entry name" value="Pectin lyase-like"/>
    <property type="match status" value="1"/>
</dbReference>